<gene>
    <name evidence="2" type="ORF">AAFF_G00336730</name>
</gene>
<dbReference type="AlphaFoldDB" id="A0AAD7R6N9"/>
<protein>
    <submittedName>
        <fullName evidence="2">Uncharacterized protein</fullName>
    </submittedName>
</protein>
<keyword evidence="3" id="KW-1185">Reference proteome</keyword>
<sequence>MSCRGQCIPADRVSRWNSYSLTLSLYGVCPQKEAGQVCRLCIQPPLARGPGGGRRAAPVENEREKQPLLSEDSESGRVTAQLPEVQRDNVILETSAPRRSCVSVCVLHGTARAARDFAFFSLDAFFL</sequence>
<comment type="caution">
    <text evidence="2">The sequence shown here is derived from an EMBL/GenBank/DDBJ whole genome shotgun (WGS) entry which is preliminary data.</text>
</comment>
<name>A0AAD7R6N9_9TELE</name>
<proteinExistence type="predicted"/>
<organism evidence="2 3">
    <name type="scientific">Aldrovandia affinis</name>
    <dbReference type="NCBI Taxonomy" id="143900"/>
    <lineage>
        <taxon>Eukaryota</taxon>
        <taxon>Metazoa</taxon>
        <taxon>Chordata</taxon>
        <taxon>Craniata</taxon>
        <taxon>Vertebrata</taxon>
        <taxon>Euteleostomi</taxon>
        <taxon>Actinopterygii</taxon>
        <taxon>Neopterygii</taxon>
        <taxon>Teleostei</taxon>
        <taxon>Notacanthiformes</taxon>
        <taxon>Halosauridae</taxon>
        <taxon>Aldrovandia</taxon>
    </lineage>
</organism>
<evidence type="ECO:0000313" key="2">
    <source>
        <dbReference type="EMBL" id="KAJ8366919.1"/>
    </source>
</evidence>
<reference evidence="2" key="1">
    <citation type="journal article" date="2023" name="Science">
        <title>Genome structures resolve the early diversification of teleost fishes.</title>
        <authorList>
            <person name="Parey E."/>
            <person name="Louis A."/>
            <person name="Montfort J."/>
            <person name="Bouchez O."/>
            <person name="Roques C."/>
            <person name="Iampietro C."/>
            <person name="Lluch J."/>
            <person name="Castinel A."/>
            <person name="Donnadieu C."/>
            <person name="Desvignes T."/>
            <person name="Floi Bucao C."/>
            <person name="Jouanno E."/>
            <person name="Wen M."/>
            <person name="Mejri S."/>
            <person name="Dirks R."/>
            <person name="Jansen H."/>
            <person name="Henkel C."/>
            <person name="Chen W.J."/>
            <person name="Zahm M."/>
            <person name="Cabau C."/>
            <person name="Klopp C."/>
            <person name="Thompson A.W."/>
            <person name="Robinson-Rechavi M."/>
            <person name="Braasch I."/>
            <person name="Lecointre G."/>
            <person name="Bobe J."/>
            <person name="Postlethwait J.H."/>
            <person name="Berthelot C."/>
            <person name="Roest Crollius H."/>
            <person name="Guiguen Y."/>
        </authorList>
    </citation>
    <scope>NUCLEOTIDE SEQUENCE</scope>
    <source>
        <strain evidence="2">NC1722</strain>
    </source>
</reference>
<dbReference type="Proteomes" id="UP001221898">
    <property type="component" value="Unassembled WGS sequence"/>
</dbReference>
<dbReference type="EMBL" id="JAINUG010000527">
    <property type="protein sequence ID" value="KAJ8366919.1"/>
    <property type="molecule type" value="Genomic_DNA"/>
</dbReference>
<feature type="region of interest" description="Disordered" evidence="1">
    <location>
        <begin position="47"/>
        <end position="80"/>
    </location>
</feature>
<accession>A0AAD7R6N9</accession>
<evidence type="ECO:0000313" key="3">
    <source>
        <dbReference type="Proteomes" id="UP001221898"/>
    </source>
</evidence>
<evidence type="ECO:0000256" key="1">
    <source>
        <dbReference type="SAM" id="MobiDB-lite"/>
    </source>
</evidence>